<dbReference type="InterPro" id="IPR048466">
    <property type="entry name" value="DNA_pol3_delta-like_C"/>
</dbReference>
<evidence type="ECO:0000313" key="10">
    <source>
        <dbReference type="Proteomes" id="UP000323337"/>
    </source>
</evidence>
<feature type="domain" description="DNA polymerase III delta subunit-like C-terminal" evidence="8">
    <location>
        <begin position="201"/>
        <end position="301"/>
    </location>
</feature>
<dbReference type="InterPro" id="IPR005790">
    <property type="entry name" value="DNA_polIII_delta"/>
</dbReference>
<keyword evidence="3" id="KW-0548">Nucleotidyltransferase</keyword>
<dbReference type="EMBL" id="VSIV01000113">
    <property type="protein sequence ID" value="TYB33694.1"/>
    <property type="molecule type" value="Genomic_DNA"/>
</dbReference>
<dbReference type="GO" id="GO:0003677">
    <property type="term" value="F:DNA binding"/>
    <property type="evidence" value="ECO:0007669"/>
    <property type="project" value="InterPro"/>
</dbReference>
<reference evidence="9 10" key="1">
    <citation type="submission" date="2019-08" db="EMBL/GenBank/DDBJ databases">
        <title>Genomic characterization of a novel candidate phylum (ARYD3) from a high temperature, high salinity tertiary oil reservoir in north central Oklahoma, USA.</title>
        <authorList>
            <person name="Youssef N.H."/>
            <person name="Yadav A."/>
            <person name="Elshahed M.S."/>
        </authorList>
    </citation>
    <scope>NUCLEOTIDE SEQUENCE [LARGE SCALE GENOMIC DNA]</scope>
    <source>
        <strain evidence="9">ARYD1</strain>
    </source>
</reference>
<comment type="similarity">
    <text evidence="6">Belongs to the DNA polymerase HolA subunit family.</text>
</comment>
<evidence type="ECO:0000256" key="7">
    <source>
        <dbReference type="ARBA" id="ARBA00049244"/>
    </source>
</evidence>
<name>A0A5D0MIY4_FLESI</name>
<dbReference type="Pfam" id="PF21694">
    <property type="entry name" value="DNA_pol3_delta_C"/>
    <property type="match status" value="1"/>
</dbReference>
<evidence type="ECO:0000256" key="3">
    <source>
        <dbReference type="ARBA" id="ARBA00022695"/>
    </source>
</evidence>
<keyword evidence="4" id="KW-0235">DNA replication</keyword>
<evidence type="ECO:0000256" key="4">
    <source>
        <dbReference type="ARBA" id="ARBA00022705"/>
    </source>
</evidence>
<comment type="catalytic activity">
    <reaction evidence="7">
        <text>DNA(n) + a 2'-deoxyribonucleoside 5'-triphosphate = DNA(n+1) + diphosphate</text>
        <dbReference type="Rhea" id="RHEA:22508"/>
        <dbReference type="Rhea" id="RHEA-COMP:17339"/>
        <dbReference type="Rhea" id="RHEA-COMP:17340"/>
        <dbReference type="ChEBI" id="CHEBI:33019"/>
        <dbReference type="ChEBI" id="CHEBI:61560"/>
        <dbReference type="ChEBI" id="CHEBI:173112"/>
        <dbReference type="EC" id="2.7.7.7"/>
    </reaction>
</comment>
<dbReference type="EC" id="2.7.7.7" evidence="1"/>
<evidence type="ECO:0000259" key="8">
    <source>
        <dbReference type="Pfam" id="PF21694"/>
    </source>
</evidence>
<evidence type="ECO:0000256" key="6">
    <source>
        <dbReference type="ARBA" id="ARBA00034754"/>
    </source>
</evidence>
<dbReference type="SUPFAM" id="SSF48019">
    <property type="entry name" value="post-AAA+ oligomerization domain-like"/>
    <property type="match status" value="1"/>
</dbReference>
<accession>A0A5D0MIY4</accession>
<dbReference type="PANTHER" id="PTHR34388:SF1">
    <property type="entry name" value="DNA POLYMERASE III SUBUNIT DELTA"/>
    <property type="match status" value="1"/>
</dbReference>
<dbReference type="InterPro" id="IPR008921">
    <property type="entry name" value="DNA_pol3_clamp-load_cplx_C"/>
</dbReference>
<dbReference type="Proteomes" id="UP000323337">
    <property type="component" value="Unassembled WGS sequence"/>
</dbReference>
<protein>
    <recommendedName>
        <fullName evidence="1">DNA-directed DNA polymerase</fullName>
        <ecNumber evidence="1">2.7.7.7</ecNumber>
    </recommendedName>
</protein>
<dbReference type="GO" id="GO:0009360">
    <property type="term" value="C:DNA polymerase III complex"/>
    <property type="evidence" value="ECO:0007669"/>
    <property type="project" value="TreeGrafter"/>
</dbReference>
<dbReference type="GO" id="GO:0006261">
    <property type="term" value="P:DNA-templated DNA replication"/>
    <property type="evidence" value="ECO:0007669"/>
    <property type="project" value="TreeGrafter"/>
</dbReference>
<dbReference type="NCBIfam" id="TIGR01128">
    <property type="entry name" value="holA"/>
    <property type="match status" value="1"/>
</dbReference>
<gene>
    <name evidence="9" type="ORF">FXF49_05015</name>
</gene>
<organism evidence="9 10">
    <name type="scientific">Flexistipes sinusarabici</name>
    <dbReference type="NCBI Taxonomy" id="2352"/>
    <lineage>
        <taxon>Bacteria</taxon>
        <taxon>Pseudomonadati</taxon>
        <taxon>Deferribacterota</taxon>
        <taxon>Deferribacteres</taxon>
        <taxon>Deferribacterales</taxon>
        <taxon>Flexistipitaceae</taxon>
        <taxon>Flexistipes</taxon>
    </lineage>
</organism>
<proteinExistence type="inferred from homology"/>
<dbReference type="Gene3D" id="1.20.272.10">
    <property type="match status" value="1"/>
</dbReference>
<dbReference type="GO" id="GO:0003887">
    <property type="term" value="F:DNA-directed DNA polymerase activity"/>
    <property type="evidence" value="ECO:0007669"/>
    <property type="project" value="UniProtKB-KW"/>
</dbReference>
<comment type="caution">
    <text evidence="9">The sequence shown here is derived from an EMBL/GenBank/DDBJ whole genome shotgun (WGS) entry which is preliminary data.</text>
</comment>
<sequence length="321" mass="37598">MRLSVKRSAIYFWISRMSLKSKQYVIVGSKIFQEEKLAEITDSLEEPEESIFYADELNTEDFFTVIFTMPLFSSKKLVVIKNAEKYKDICWLMEKSGKSESIIVFLFESINKKELKEAEENFTIIQEAKKNKTGIINEITAMFNEKGFRLSKQIAEEIYILCNNDLSIVKNELEKVEIYFNYAKPDNETEILNIISSSRNESIFKFIDQFCNKNYKNAMSSLYRLIDAGENLDILYSMLFKRIQKIYLYKINPSLINEHTFVINKIKSNKKLWSNNELAEVIALFNEIDYKSKTGFKDNTKGLINLLNLIAPNSKRFSRYP</sequence>
<evidence type="ECO:0000256" key="1">
    <source>
        <dbReference type="ARBA" id="ARBA00012417"/>
    </source>
</evidence>
<evidence type="ECO:0000313" key="9">
    <source>
        <dbReference type="EMBL" id="TYB33694.1"/>
    </source>
</evidence>
<dbReference type="PANTHER" id="PTHR34388">
    <property type="entry name" value="DNA POLYMERASE III SUBUNIT DELTA"/>
    <property type="match status" value="1"/>
</dbReference>
<keyword evidence="5" id="KW-0239">DNA-directed DNA polymerase</keyword>
<evidence type="ECO:0000256" key="2">
    <source>
        <dbReference type="ARBA" id="ARBA00022679"/>
    </source>
</evidence>
<evidence type="ECO:0000256" key="5">
    <source>
        <dbReference type="ARBA" id="ARBA00022932"/>
    </source>
</evidence>
<dbReference type="AlphaFoldDB" id="A0A5D0MIY4"/>
<keyword evidence="2" id="KW-0808">Transferase</keyword>